<sequence>MKLNMFIAACLTTGLLSVSEYSFSQRSAYDTPVSSYEKKPAAPKANTPKGATKPGQPDPDKSPVTDSIQAHLPIEVVEEAQGGGLFSGSSKSLRKDNVLEDDMSDSTATPLPYTALYASDALYRVRVWRTIDARTQKNARYFFNKAIDGDENARLINIMLKAVKDNGVQAFSNIDDRFTTPISYDDVVASFGGGKDTAAKYDMDGNIVGYQVRSRMVSGDSVYKFRIKEEWVFNKRDGKTYIRILGIAPLSSYTTSDGYTVENSEHALFWLYYPDLRKTLVRSNIVNPLDMGGRITWEEVFENRLFDSKVIKSSLDAENGFNENPLTEAHSTEIQQQLNNLSRRMWGK</sequence>
<reference evidence="2 3" key="1">
    <citation type="submission" date="2021-11" db="EMBL/GenBank/DDBJ databases">
        <title>Genomic of Niabella pedocola.</title>
        <authorList>
            <person name="Wu T."/>
        </authorList>
    </citation>
    <scope>NUCLEOTIDE SEQUENCE [LARGE SCALE GENOMIC DNA]</scope>
    <source>
        <strain evidence="2 3">JCM 31011</strain>
    </source>
</reference>
<dbReference type="Pfam" id="PF19841">
    <property type="entry name" value="GldN"/>
    <property type="match status" value="1"/>
</dbReference>
<dbReference type="Proteomes" id="UP001199816">
    <property type="component" value="Unassembled WGS sequence"/>
</dbReference>
<organism evidence="2 3">
    <name type="scientific">Niabella pedocola</name>
    <dbReference type="NCBI Taxonomy" id="1752077"/>
    <lineage>
        <taxon>Bacteria</taxon>
        <taxon>Pseudomonadati</taxon>
        <taxon>Bacteroidota</taxon>
        <taxon>Chitinophagia</taxon>
        <taxon>Chitinophagales</taxon>
        <taxon>Chitinophagaceae</taxon>
        <taxon>Niabella</taxon>
    </lineage>
</organism>
<name>A0ABS8PXE1_9BACT</name>
<keyword evidence="3" id="KW-1185">Reference proteome</keyword>
<dbReference type="EMBL" id="JAJNEC010000007">
    <property type="protein sequence ID" value="MCD2425748.1"/>
    <property type="molecule type" value="Genomic_DNA"/>
</dbReference>
<feature type="compositionally biased region" description="Low complexity" evidence="1">
    <location>
        <begin position="42"/>
        <end position="54"/>
    </location>
</feature>
<evidence type="ECO:0000313" key="3">
    <source>
        <dbReference type="Proteomes" id="UP001199816"/>
    </source>
</evidence>
<evidence type="ECO:0000256" key="1">
    <source>
        <dbReference type="SAM" id="MobiDB-lite"/>
    </source>
</evidence>
<accession>A0ABS8PXE1</accession>
<dbReference type="RefSeq" id="WP_231008315.1">
    <property type="nucleotide sequence ID" value="NZ_JAJNEC010000007.1"/>
</dbReference>
<comment type="caution">
    <text evidence="2">The sequence shown here is derived from an EMBL/GenBank/DDBJ whole genome shotgun (WGS) entry which is preliminary data.</text>
</comment>
<protein>
    <submittedName>
        <fullName evidence="2">Gliding motility protein GldN</fullName>
    </submittedName>
</protein>
<proteinExistence type="predicted"/>
<evidence type="ECO:0000313" key="2">
    <source>
        <dbReference type="EMBL" id="MCD2425748.1"/>
    </source>
</evidence>
<gene>
    <name evidence="2" type="primary">gldN</name>
    <name evidence="2" type="ORF">LQ567_23390</name>
</gene>
<dbReference type="NCBIfam" id="TIGR03523">
    <property type="entry name" value="GldN"/>
    <property type="match status" value="1"/>
</dbReference>
<dbReference type="InterPro" id="IPR019847">
    <property type="entry name" value="Gliding_motility_assoc_GldN"/>
</dbReference>
<feature type="region of interest" description="Disordered" evidence="1">
    <location>
        <begin position="32"/>
        <end position="66"/>
    </location>
</feature>